<reference evidence="2 3" key="1">
    <citation type="submission" date="2019-12" db="EMBL/GenBank/DDBJ databases">
        <title>Whole-genome analyses of novel actinobacteria.</title>
        <authorList>
            <person name="Sahin N."/>
            <person name="Saygin H."/>
        </authorList>
    </citation>
    <scope>NUCLEOTIDE SEQUENCE [LARGE SCALE GENOMIC DNA]</scope>
    <source>
        <strain evidence="2 3">KC615</strain>
    </source>
</reference>
<keyword evidence="1" id="KW-1133">Transmembrane helix</keyword>
<evidence type="ECO:0000313" key="2">
    <source>
        <dbReference type="EMBL" id="MXQ54390.1"/>
    </source>
</evidence>
<protein>
    <submittedName>
        <fullName evidence="2">Uncharacterized protein</fullName>
    </submittedName>
</protein>
<dbReference type="RefSeq" id="WP_160801748.1">
    <property type="nucleotide sequence ID" value="NZ_WUUL01000007.1"/>
</dbReference>
<feature type="transmembrane region" description="Helical" evidence="1">
    <location>
        <begin position="20"/>
        <end position="41"/>
    </location>
</feature>
<feature type="transmembrane region" description="Helical" evidence="1">
    <location>
        <begin position="47"/>
        <end position="65"/>
    </location>
</feature>
<organism evidence="2 3">
    <name type="scientific">Shimazuella alba</name>
    <dbReference type="NCBI Taxonomy" id="2690964"/>
    <lineage>
        <taxon>Bacteria</taxon>
        <taxon>Bacillati</taxon>
        <taxon>Bacillota</taxon>
        <taxon>Bacilli</taxon>
        <taxon>Bacillales</taxon>
        <taxon>Thermoactinomycetaceae</taxon>
        <taxon>Shimazuella</taxon>
    </lineage>
</organism>
<dbReference type="EMBL" id="WUUL01000007">
    <property type="protein sequence ID" value="MXQ54390.1"/>
    <property type="molecule type" value="Genomic_DNA"/>
</dbReference>
<keyword evidence="1" id="KW-0472">Membrane</keyword>
<comment type="caution">
    <text evidence="2">The sequence shown here is derived from an EMBL/GenBank/DDBJ whole genome shotgun (WGS) entry which is preliminary data.</text>
</comment>
<proteinExistence type="predicted"/>
<evidence type="ECO:0000256" key="1">
    <source>
        <dbReference type="SAM" id="Phobius"/>
    </source>
</evidence>
<dbReference type="Proteomes" id="UP000430692">
    <property type="component" value="Unassembled WGS sequence"/>
</dbReference>
<keyword evidence="1" id="KW-0812">Transmembrane</keyword>
<evidence type="ECO:0000313" key="3">
    <source>
        <dbReference type="Proteomes" id="UP000430692"/>
    </source>
</evidence>
<sequence length="118" mass="13499">MRFTIPRNVKKGQSFMGLELVGWIWMAVTLPICILIGWGVFLITASIIGSIVLGASLTGIFYFLFTVDEKTGTMNLGFLLDIFSWYQSQKIHLFWGETSHGKIDTLLVRVNLQRRERE</sequence>
<name>A0A6I4VWV7_9BACL</name>
<keyword evidence="3" id="KW-1185">Reference proteome</keyword>
<gene>
    <name evidence="2" type="ORF">GSM42_11835</name>
</gene>
<accession>A0A6I4VWV7</accession>
<dbReference type="AlphaFoldDB" id="A0A6I4VWV7"/>